<dbReference type="PANTHER" id="PTHR35041">
    <property type="entry name" value="MEDIATOR OF RNA POLYMERASE II TRANSCRIPTION SUBUNIT 1"/>
    <property type="match status" value="1"/>
</dbReference>
<evidence type="ECO:0000256" key="2">
    <source>
        <dbReference type="ARBA" id="ARBA00006210"/>
    </source>
</evidence>
<reference evidence="11" key="1">
    <citation type="submission" date="2016-05" db="EMBL/GenBank/DDBJ databases">
        <title>Comparative genomics of biotechnologically important yeasts.</title>
        <authorList>
            <consortium name="DOE Joint Genome Institute"/>
            <person name="Riley R."/>
            <person name="Haridas S."/>
            <person name="Wolfe K.H."/>
            <person name="Lopes M.R."/>
            <person name="Hittinger C.T."/>
            <person name="Goker M."/>
            <person name="Salamov A."/>
            <person name="Wisecaver J."/>
            <person name="Long T.M."/>
            <person name="Aerts A.L."/>
            <person name="Barry K."/>
            <person name="Choi C."/>
            <person name="Clum A."/>
            <person name="Coughlan A.Y."/>
            <person name="Deshpande S."/>
            <person name="Douglass A.P."/>
            <person name="Hanson S.J."/>
            <person name="Klenk H.-P."/>
            <person name="Labutti K."/>
            <person name="Lapidus A."/>
            <person name="Lindquist E."/>
            <person name="Lipzen A."/>
            <person name="Meier-Kolthoff J.P."/>
            <person name="Ohm R.A."/>
            <person name="Otillar R.P."/>
            <person name="Pangilinan J."/>
            <person name="Peng Y."/>
            <person name="Rokas A."/>
            <person name="Rosa C.A."/>
            <person name="Scheuner C."/>
            <person name="Sibirny A.A."/>
            <person name="Slot J.C."/>
            <person name="Stielow J.B."/>
            <person name="Sun H."/>
            <person name="Kurtzman C.P."/>
            <person name="Blackwell M."/>
            <person name="Grigoriev I.V."/>
            <person name="Jeffries T.W."/>
        </authorList>
    </citation>
    <scope>NUCLEOTIDE SEQUENCE [LARGE SCALE GENOMIC DNA]</scope>
    <source>
        <strain evidence="11">NRRL Y-17324</strain>
    </source>
</reference>
<comment type="similarity">
    <text evidence="2 7">Belongs to the Mediator complex subunit 1 family.</text>
</comment>
<evidence type="ECO:0000256" key="5">
    <source>
        <dbReference type="ARBA" id="ARBA00023163"/>
    </source>
</evidence>
<keyword evidence="3 7" id="KW-0805">Transcription regulation</keyword>
<dbReference type="GO" id="GO:0045944">
    <property type="term" value="P:positive regulation of transcription by RNA polymerase II"/>
    <property type="evidence" value="ECO:0007669"/>
    <property type="project" value="UniProtKB-ARBA"/>
</dbReference>
<dbReference type="STRING" id="984487.A0A1E4SJT9"/>
<organism evidence="10 11">
    <name type="scientific">Suhomyces tanzawaensis NRRL Y-17324</name>
    <dbReference type="NCBI Taxonomy" id="984487"/>
    <lineage>
        <taxon>Eukaryota</taxon>
        <taxon>Fungi</taxon>
        <taxon>Dikarya</taxon>
        <taxon>Ascomycota</taxon>
        <taxon>Saccharomycotina</taxon>
        <taxon>Pichiomycetes</taxon>
        <taxon>Debaryomycetaceae</taxon>
        <taxon>Suhomyces</taxon>
    </lineage>
</organism>
<evidence type="ECO:0000313" key="11">
    <source>
        <dbReference type="Proteomes" id="UP000094285"/>
    </source>
</evidence>
<dbReference type="Pfam" id="PF10744">
    <property type="entry name" value="Med1"/>
    <property type="match status" value="1"/>
</dbReference>
<dbReference type="GO" id="GO:0003712">
    <property type="term" value="F:transcription coregulator activity"/>
    <property type="evidence" value="ECO:0007669"/>
    <property type="project" value="InterPro"/>
</dbReference>
<sequence length="606" mass="68160">MSKFNEALSEAIASLYDYSQNCKVSIELVQRLAQQLKLETFIDKLGYTVDSISKNQDKLKTQRLSIAGTSILIDIDFLKDNEIVGLSLSSGVAPVEEAESSSQEPKTGSHIVEQKQVDGVTVIHLDPRKSLLQFLSPIKGQDKSVAETILMQNLTSERLNKFPFNLRYLANVDRLSTSNVNLFVVLEQIGLILYTLNELEGVLGQEDENSWLIKEGFANSIGMVKLNDLKSLQLGLFLDFWRDNRYINHEYQKNSSGLLLGKEYTALISVEASDSEQFDYLSDAKQNEWSVSDSLGNVKKYKFEIDELPPDSSSSAYTSASGPSNWLLYLNFNHSIYLPSYLLEYLGISNFKVLSADNELKPIFEKYNSGKSIEHCLEVSGNEVHLKCYNDIQSSNFIPVYAFAINKVIDIATIIPGIRNFLVLSNILNTLIHTKPTASKKKVHSQSRRGSKIGGPADGEMTEDTKKRLRESLKLSYDVTDEEILGLNAISETAAYTTIQPINKDEVDLDTFMRDEDADNSATNTEQFFNVSLQYVDFTSKQLDLILQIEGRIHTEELAFNLKISNGTFSEVKSSDTMDIDSTKIDRFIRILNLTEDISRAISEVY</sequence>
<name>A0A1E4SJT9_9ASCO</name>
<dbReference type="GeneID" id="30983887"/>
<evidence type="ECO:0000259" key="9">
    <source>
        <dbReference type="Pfam" id="PF10744"/>
    </source>
</evidence>
<accession>A0A1E4SJT9</accession>
<keyword evidence="4 7" id="KW-0010">Activator</keyword>
<dbReference type="OrthoDB" id="5310959at2759"/>
<evidence type="ECO:0000256" key="6">
    <source>
        <dbReference type="ARBA" id="ARBA00023242"/>
    </source>
</evidence>
<proteinExistence type="inferred from homology"/>
<dbReference type="InterPro" id="IPR019680">
    <property type="entry name" value="Mediator_Med1"/>
</dbReference>
<keyword evidence="6 7" id="KW-0539">Nucleus</keyword>
<comment type="function">
    <text evidence="7">Component of the Mediator complex, a coactivator involved in the regulated transcription of nearly all RNA polymerase II-dependent genes. Mediator functions as a bridge to convey information from gene-specific regulatory proteins to the basal RNA polymerase II transcription machinery. Mediator is recruited to promoters by direct interactions with regulatory proteins and serves as a scaffold for the assembly of a functional preinitiation complex with RNA polymerase II and the general transcription factors.</text>
</comment>
<feature type="domain" description="Mediator complex subunit Med1" evidence="9">
    <location>
        <begin position="10"/>
        <end position="432"/>
    </location>
</feature>
<dbReference type="PANTHER" id="PTHR35041:SF4">
    <property type="entry name" value="MEDIATOR OF RNA POLYMERASE II TRANSCRIPTION SUBUNIT 1"/>
    <property type="match status" value="1"/>
</dbReference>
<dbReference type="EMBL" id="KV453911">
    <property type="protein sequence ID" value="ODV79773.1"/>
    <property type="molecule type" value="Genomic_DNA"/>
</dbReference>
<keyword evidence="11" id="KW-1185">Reference proteome</keyword>
<comment type="subcellular location">
    <subcellularLocation>
        <location evidence="1 7">Nucleus</location>
    </subcellularLocation>
</comment>
<feature type="compositionally biased region" description="Basic residues" evidence="8">
    <location>
        <begin position="439"/>
        <end position="451"/>
    </location>
</feature>
<gene>
    <name evidence="10" type="ORF">CANTADRAFT_49780</name>
</gene>
<dbReference type="AlphaFoldDB" id="A0A1E4SJT9"/>
<evidence type="ECO:0000256" key="3">
    <source>
        <dbReference type="ARBA" id="ARBA00023015"/>
    </source>
</evidence>
<dbReference type="Proteomes" id="UP000094285">
    <property type="component" value="Unassembled WGS sequence"/>
</dbReference>
<evidence type="ECO:0000256" key="8">
    <source>
        <dbReference type="SAM" id="MobiDB-lite"/>
    </source>
</evidence>
<dbReference type="RefSeq" id="XP_020064895.1">
    <property type="nucleotide sequence ID" value="XM_020209751.1"/>
</dbReference>
<keyword evidence="5 7" id="KW-0804">Transcription</keyword>
<evidence type="ECO:0000256" key="4">
    <source>
        <dbReference type="ARBA" id="ARBA00023159"/>
    </source>
</evidence>
<evidence type="ECO:0000313" key="10">
    <source>
        <dbReference type="EMBL" id="ODV79773.1"/>
    </source>
</evidence>
<evidence type="ECO:0000256" key="1">
    <source>
        <dbReference type="ARBA" id="ARBA00004123"/>
    </source>
</evidence>
<protein>
    <recommendedName>
        <fullName evidence="7">Mediator of RNA polymerase II transcription subunit 1</fullName>
    </recommendedName>
    <alternativeName>
        <fullName evidence="7">Mediator complex subunit 1</fullName>
    </alternativeName>
</protein>
<feature type="region of interest" description="Disordered" evidence="8">
    <location>
        <begin position="439"/>
        <end position="464"/>
    </location>
</feature>
<evidence type="ECO:0000256" key="7">
    <source>
        <dbReference type="RuleBase" id="RU364059"/>
    </source>
</evidence>
<dbReference type="GO" id="GO:0016592">
    <property type="term" value="C:mediator complex"/>
    <property type="evidence" value="ECO:0007669"/>
    <property type="project" value="InterPro"/>
</dbReference>